<proteinExistence type="predicted"/>
<dbReference type="Proteomes" id="UP000001819">
    <property type="component" value="Chromosome X"/>
</dbReference>
<dbReference type="Pfam" id="PF06477">
    <property type="entry name" value="DUF1091"/>
    <property type="match status" value="1"/>
</dbReference>
<evidence type="ECO:0000256" key="1">
    <source>
        <dbReference type="SAM" id="SignalP"/>
    </source>
</evidence>
<protein>
    <submittedName>
        <fullName evidence="3">Uncharacterized protein</fullName>
    </submittedName>
</protein>
<dbReference type="KEGG" id="dpo:6899914"/>
<keyword evidence="2" id="KW-1185">Reference proteome</keyword>
<feature type="signal peptide" evidence="1">
    <location>
        <begin position="1"/>
        <end position="23"/>
    </location>
</feature>
<dbReference type="InParanoid" id="A0A6I8V149"/>
<organism evidence="2 3">
    <name type="scientific">Drosophila pseudoobscura pseudoobscura</name>
    <name type="common">Fruit fly</name>
    <dbReference type="NCBI Taxonomy" id="46245"/>
    <lineage>
        <taxon>Eukaryota</taxon>
        <taxon>Metazoa</taxon>
        <taxon>Ecdysozoa</taxon>
        <taxon>Arthropoda</taxon>
        <taxon>Hexapoda</taxon>
        <taxon>Insecta</taxon>
        <taxon>Pterygota</taxon>
        <taxon>Neoptera</taxon>
        <taxon>Endopterygota</taxon>
        <taxon>Diptera</taxon>
        <taxon>Brachycera</taxon>
        <taxon>Muscomorpha</taxon>
        <taxon>Ephydroidea</taxon>
        <taxon>Drosophilidae</taxon>
        <taxon>Drosophila</taxon>
        <taxon>Sophophora</taxon>
    </lineage>
</organism>
<evidence type="ECO:0000313" key="2">
    <source>
        <dbReference type="Proteomes" id="UP000001819"/>
    </source>
</evidence>
<dbReference type="PANTHER" id="PTHR20898">
    <property type="entry name" value="DAEDALUS ON 3-RELATED-RELATED"/>
    <property type="match status" value="1"/>
</dbReference>
<accession>A0A6I8V149</accession>
<reference evidence="3" key="1">
    <citation type="submission" date="2025-08" db="UniProtKB">
        <authorList>
            <consortium name="RefSeq"/>
        </authorList>
    </citation>
    <scope>IDENTIFICATION</scope>
    <source>
        <strain evidence="3">MV-25-SWS-2005</strain>
        <tissue evidence="3">Whole body</tissue>
    </source>
</reference>
<sequence>MAAICRALVVGLLLCSAWRLLEGQKSLSSLLFRRIVTDYNSKYLSHYEASVSADYTTVNFTLHLIRTITVDIWLRATLAQRVSKRENSYRNVFTYNVNLCHILGKARGQSIINFWLENVMRDSNMPKQCLLKEGNYTMLNIQSDKETIPRFVRSGSFSIDSNLYMREWHNDNLTNTVFYVDIRMK</sequence>
<dbReference type="PANTHER" id="PTHR20898:SF0">
    <property type="entry name" value="DAEDALUS ON 3-RELATED"/>
    <property type="match status" value="1"/>
</dbReference>
<keyword evidence="1" id="KW-0732">Signal</keyword>
<gene>
    <name evidence="3" type="primary">LOC6899914</name>
</gene>
<dbReference type="AlphaFoldDB" id="A0A6I8V149"/>
<evidence type="ECO:0000313" key="3">
    <source>
        <dbReference type="RefSeq" id="XP_002135282.3"/>
    </source>
</evidence>
<dbReference type="InterPro" id="IPR010512">
    <property type="entry name" value="DUF1091"/>
</dbReference>
<dbReference type="SMART" id="SM00697">
    <property type="entry name" value="DM8"/>
    <property type="match status" value="1"/>
</dbReference>
<dbReference type="RefSeq" id="XP_002135282.3">
    <property type="nucleotide sequence ID" value="XM_002135246.3"/>
</dbReference>
<feature type="chain" id="PRO_5026215906" evidence="1">
    <location>
        <begin position="24"/>
        <end position="185"/>
    </location>
</feature>
<name>A0A6I8V149_DROPS</name>